<evidence type="ECO:0000313" key="5">
    <source>
        <dbReference type="Proteomes" id="UP001476583"/>
    </source>
</evidence>
<dbReference type="PANTHER" id="PTHR43693:SF1">
    <property type="entry name" value="PROTEIN PHOSPHATASE CHEZ"/>
    <property type="match status" value="1"/>
</dbReference>
<accession>A0ABZ2RMF8</accession>
<dbReference type="CDD" id="cd17910">
    <property type="entry name" value="CheC_ClassII"/>
    <property type="match status" value="1"/>
</dbReference>
<evidence type="ECO:0000256" key="2">
    <source>
        <dbReference type="ARBA" id="ARBA00022801"/>
    </source>
</evidence>
<dbReference type="InterPro" id="IPR050992">
    <property type="entry name" value="CheZ_family_phosphatases"/>
</dbReference>
<proteinExistence type="predicted"/>
<dbReference type="Pfam" id="PF04509">
    <property type="entry name" value="CheC"/>
    <property type="match status" value="1"/>
</dbReference>
<reference evidence="4 5" key="1">
    <citation type="submission" date="2024-03" db="EMBL/GenBank/DDBJ databases">
        <title>Complete genome of BD2.</title>
        <authorList>
            <person name="Cao G."/>
        </authorList>
    </citation>
    <scope>NUCLEOTIDE SEQUENCE [LARGE SCALE GENOMIC DNA]</scope>
    <source>
        <strain evidence="4 5">BD2</strain>
    </source>
</reference>
<sequence length="200" mass="22137">MHKLSTLQTDVLCEMFNIGIGHAAAVMSEMLQDEVLLSVPEIHFITVSEVTDHLGRKSKSMYCIRQPFTGRFSGNALLIFPEDKSLEMVKSIIGEIPPGTELEQFQRDALMEVGNVVLNACLASLSEITRTPFECSMASVDSGDTRKVLGSRVQNHVVLLIHISFHLTKQDIEGFVVFVMNSTSYEDMIGAVDRFIANLG</sequence>
<keyword evidence="1" id="KW-0145">Chemotaxis</keyword>
<dbReference type="InterPro" id="IPR028976">
    <property type="entry name" value="CheC-like_sf"/>
</dbReference>
<dbReference type="SUPFAM" id="SSF103039">
    <property type="entry name" value="CheC-like"/>
    <property type="match status" value="1"/>
</dbReference>
<evidence type="ECO:0000256" key="1">
    <source>
        <dbReference type="ARBA" id="ARBA00022500"/>
    </source>
</evidence>
<keyword evidence="5" id="KW-1185">Reference proteome</keyword>
<dbReference type="Gene3D" id="3.40.1550.10">
    <property type="entry name" value="CheC-like"/>
    <property type="match status" value="1"/>
</dbReference>
<organism evidence="4 5">
    <name type="scientific">Ectopseudomonas mendocina</name>
    <name type="common">Pseudomonas mendocina</name>
    <dbReference type="NCBI Taxonomy" id="300"/>
    <lineage>
        <taxon>Bacteria</taxon>
        <taxon>Pseudomonadati</taxon>
        <taxon>Pseudomonadota</taxon>
        <taxon>Gammaproteobacteria</taxon>
        <taxon>Pseudomonadales</taxon>
        <taxon>Pseudomonadaceae</taxon>
        <taxon>Ectopseudomonas</taxon>
    </lineage>
</organism>
<dbReference type="Proteomes" id="UP001476583">
    <property type="component" value="Chromosome"/>
</dbReference>
<keyword evidence="2" id="KW-0378">Hydrolase</keyword>
<name>A0ABZ2RMF8_ECTME</name>
<dbReference type="PANTHER" id="PTHR43693">
    <property type="entry name" value="PROTEIN PHOSPHATASE CHEZ"/>
    <property type="match status" value="1"/>
</dbReference>
<protein>
    <submittedName>
        <fullName evidence="4">Chemotaxis protein CheC</fullName>
    </submittedName>
</protein>
<dbReference type="EMBL" id="CP148074">
    <property type="protein sequence ID" value="WXL26780.1"/>
    <property type="molecule type" value="Genomic_DNA"/>
</dbReference>
<evidence type="ECO:0000259" key="3">
    <source>
        <dbReference type="Pfam" id="PF04509"/>
    </source>
</evidence>
<feature type="domain" description="CheC-like protein" evidence="3">
    <location>
        <begin position="8"/>
        <end position="42"/>
    </location>
</feature>
<evidence type="ECO:0000313" key="4">
    <source>
        <dbReference type="EMBL" id="WXL26780.1"/>
    </source>
</evidence>
<gene>
    <name evidence="4" type="ORF">WG219_04675</name>
</gene>
<dbReference type="InterPro" id="IPR007597">
    <property type="entry name" value="CheC"/>
</dbReference>